<accession>A0A2X1R3P6</accession>
<dbReference type="AlphaFoldDB" id="A0A2X1R3P6"/>
<reference evidence="1 2" key="1">
    <citation type="submission" date="2018-06" db="EMBL/GenBank/DDBJ databases">
        <authorList>
            <consortium name="Pathogen Informatics"/>
            <person name="Doyle S."/>
        </authorList>
    </citation>
    <scope>NUCLEOTIDE SEQUENCE [LARGE SCALE GENOMIC DNA]</scope>
    <source>
        <strain evidence="1 2">NCTC12022</strain>
    </source>
</reference>
<evidence type="ECO:0000313" key="2">
    <source>
        <dbReference type="Proteomes" id="UP000251942"/>
    </source>
</evidence>
<protein>
    <submittedName>
        <fullName evidence="1">Uncharacterized protein</fullName>
    </submittedName>
</protein>
<gene>
    <name evidence="1" type="ORF">NCTC12022_00838</name>
</gene>
<sequence length="99" mass="11387">MLYLKKQKVKPLKANGCFKNSPPFIRYYKEAIKSGLLEDNTSIATLAQQWGDRFFNTAKASQPQDELTGLREALYLKLLCYCMKDEIIWIGGRLIGLLR</sequence>
<proteinExistence type="predicted"/>
<evidence type="ECO:0000313" key="1">
    <source>
        <dbReference type="EMBL" id="SPX60122.1"/>
    </source>
</evidence>
<dbReference type="Proteomes" id="UP000251942">
    <property type="component" value="Unassembled WGS sequence"/>
</dbReference>
<organism evidence="1 2">
    <name type="scientific">Legionella feeleii</name>
    <dbReference type="NCBI Taxonomy" id="453"/>
    <lineage>
        <taxon>Bacteria</taxon>
        <taxon>Pseudomonadati</taxon>
        <taxon>Pseudomonadota</taxon>
        <taxon>Gammaproteobacteria</taxon>
        <taxon>Legionellales</taxon>
        <taxon>Legionellaceae</taxon>
        <taxon>Legionella</taxon>
    </lineage>
</organism>
<dbReference type="EMBL" id="UASS01000006">
    <property type="protein sequence ID" value="SPX60122.1"/>
    <property type="molecule type" value="Genomic_DNA"/>
</dbReference>
<name>A0A2X1R3P6_9GAMM</name>